<keyword evidence="2" id="KW-1185">Reference proteome</keyword>
<organism evidence="1 2">
    <name type="scientific">Lachancea mirantina</name>
    <dbReference type="NCBI Taxonomy" id="1230905"/>
    <lineage>
        <taxon>Eukaryota</taxon>
        <taxon>Fungi</taxon>
        <taxon>Dikarya</taxon>
        <taxon>Ascomycota</taxon>
        <taxon>Saccharomycotina</taxon>
        <taxon>Saccharomycetes</taxon>
        <taxon>Saccharomycetales</taxon>
        <taxon>Saccharomycetaceae</taxon>
        <taxon>Lachancea</taxon>
    </lineage>
</organism>
<protein>
    <submittedName>
        <fullName evidence="1">LAMI_0C01244g1_1</fullName>
    </submittedName>
</protein>
<evidence type="ECO:0000313" key="1">
    <source>
        <dbReference type="EMBL" id="SCU82884.1"/>
    </source>
</evidence>
<dbReference type="OrthoDB" id="4067912at2759"/>
<reference evidence="2" key="1">
    <citation type="submission" date="2016-03" db="EMBL/GenBank/DDBJ databases">
        <authorList>
            <person name="Devillers H."/>
        </authorList>
    </citation>
    <scope>NUCLEOTIDE SEQUENCE [LARGE SCALE GENOMIC DNA]</scope>
</reference>
<dbReference type="AlphaFoldDB" id="A0A1G4J006"/>
<dbReference type="EMBL" id="LT598466">
    <property type="protein sequence ID" value="SCU82884.1"/>
    <property type="molecule type" value="Genomic_DNA"/>
</dbReference>
<dbReference type="STRING" id="1230905.A0A1G4J006"/>
<name>A0A1G4J006_9SACH</name>
<proteinExistence type="predicted"/>
<evidence type="ECO:0000313" key="2">
    <source>
        <dbReference type="Proteomes" id="UP000191024"/>
    </source>
</evidence>
<sequence length="192" mass="22555">MGDQQVVFMNPQAESLDCLYSLAGRLTRQLAENKAKRDKLLRDIDVLAREVNVRAEDQGEVKDENIPVINAFLQRRNKNIYEWDGETNNKVDVLRQQNVALREMLNKKKESNLETMALLKLHEKSLIDVVAVLREDVLSYHQELLEKCRSLYERRVFQAEDTEFRQYMENVKDVEQLMDLSKIFRALLRLAS</sequence>
<gene>
    <name evidence="1" type="ORF">LAMI_0C01244G</name>
</gene>
<accession>A0A1G4J006</accession>
<dbReference type="Proteomes" id="UP000191024">
    <property type="component" value="Chromosome C"/>
</dbReference>